<reference evidence="3" key="1">
    <citation type="journal article" date="2023" name="BMC Genomics">
        <title>Chromosome-level genome assemblies of Cutaneotrichosporon spp. (Trichosporonales, Basidiomycota) reveal imbalanced evolution between nucleotide sequences and chromosome synteny.</title>
        <authorList>
            <person name="Kobayashi Y."/>
            <person name="Kayamori A."/>
            <person name="Aoki K."/>
            <person name="Shiwa Y."/>
            <person name="Matsutani M."/>
            <person name="Fujita N."/>
            <person name="Sugita T."/>
            <person name="Iwasaki W."/>
            <person name="Tanaka N."/>
            <person name="Takashima M."/>
        </authorList>
    </citation>
    <scope>NUCLEOTIDE SEQUENCE</scope>
    <source>
        <strain evidence="3">HIS019</strain>
    </source>
</reference>
<keyword evidence="4" id="KW-1185">Reference proteome</keyword>
<dbReference type="RefSeq" id="XP_060455443.1">
    <property type="nucleotide sequence ID" value="XM_060598672.1"/>
</dbReference>
<dbReference type="EMBL" id="AP028214">
    <property type="protein sequence ID" value="BEI90178.1"/>
    <property type="molecule type" value="Genomic_DNA"/>
</dbReference>
<dbReference type="Pfam" id="PF00797">
    <property type="entry name" value="Acetyltransf_2"/>
    <property type="match status" value="1"/>
</dbReference>
<gene>
    <name evidence="3" type="ORF">CcaverHIS019_0302480</name>
</gene>
<dbReference type="AlphaFoldDB" id="A0AA48IGK7"/>
<keyword evidence="2" id="KW-0012">Acyltransferase</keyword>
<dbReference type="Proteomes" id="UP001233271">
    <property type="component" value="Chromosome 3"/>
</dbReference>
<evidence type="ECO:0008006" key="5">
    <source>
        <dbReference type="Google" id="ProtNLM"/>
    </source>
</evidence>
<dbReference type="GeneID" id="85494048"/>
<dbReference type="KEGG" id="ccac:CcaHIS019_0302480"/>
<dbReference type="SUPFAM" id="SSF54001">
    <property type="entry name" value="Cysteine proteinases"/>
    <property type="match status" value="1"/>
</dbReference>
<dbReference type="InterPro" id="IPR001447">
    <property type="entry name" value="Arylamine_N-AcTrfase"/>
</dbReference>
<dbReference type="InterPro" id="IPR038765">
    <property type="entry name" value="Papain-like_cys_pep_sf"/>
</dbReference>
<comment type="similarity">
    <text evidence="1 2">Belongs to the arylamine N-acetyltransferase family.</text>
</comment>
<dbReference type="InterPro" id="IPR053710">
    <property type="entry name" value="Arylamine_NAT_domain_sf"/>
</dbReference>
<proteinExistence type="inferred from homology"/>
<accession>A0AA48IGK7</accession>
<name>A0AA48IGK7_9TREE</name>
<dbReference type="PRINTS" id="PR01543">
    <property type="entry name" value="ANATRNSFRASE"/>
</dbReference>
<dbReference type="PANTHER" id="PTHR11786">
    <property type="entry name" value="N-HYDROXYARYLAMINE O-ACETYLTRANSFERASE"/>
    <property type="match status" value="1"/>
</dbReference>
<evidence type="ECO:0000313" key="4">
    <source>
        <dbReference type="Proteomes" id="UP001233271"/>
    </source>
</evidence>
<evidence type="ECO:0000256" key="2">
    <source>
        <dbReference type="RuleBase" id="RU003452"/>
    </source>
</evidence>
<protein>
    <recommendedName>
        <fullName evidence="5">Arylamine N-acetyltransferase</fullName>
    </recommendedName>
</protein>
<dbReference type="Gene3D" id="3.30.2140.20">
    <property type="match status" value="1"/>
</dbReference>
<dbReference type="GO" id="GO:0016407">
    <property type="term" value="F:acetyltransferase activity"/>
    <property type="evidence" value="ECO:0007669"/>
    <property type="project" value="InterPro"/>
</dbReference>
<evidence type="ECO:0000256" key="1">
    <source>
        <dbReference type="ARBA" id="ARBA00006547"/>
    </source>
</evidence>
<organism evidence="3 4">
    <name type="scientific">Cutaneotrichosporon cavernicola</name>
    <dbReference type="NCBI Taxonomy" id="279322"/>
    <lineage>
        <taxon>Eukaryota</taxon>
        <taxon>Fungi</taxon>
        <taxon>Dikarya</taxon>
        <taxon>Basidiomycota</taxon>
        <taxon>Agaricomycotina</taxon>
        <taxon>Tremellomycetes</taxon>
        <taxon>Trichosporonales</taxon>
        <taxon>Trichosporonaceae</taxon>
        <taxon>Cutaneotrichosporon</taxon>
    </lineage>
</organism>
<dbReference type="PANTHER" id="PTHR11786:SF0">
    <property type="entry name" value="ARYLAMINE N-ACETYLTRANSFERASE 4-RELATED"/>
    <property type="match status" value="1"/>
</dbReference>
<sequence>MSPPLAERYLARLNIAKPERLDFAALSTILTAHLRAIPWENVTSFTGTPVSVDEEDVFSKLLEARRGGYCMEHAILSRAALAALGFKTEAILARVYFGPTTDSALAQTHCATVVHIDSAEYLFDAGFGRATPTIPVRLNSGSGVQEGSYGAYRVRPAAEAREDVGPNKMGGDVILVLESAFGDAWTPLYGFTPRPVVDADIVAMNWFVCTYPGGLFSSNLLCATWDGNYRVTCFGAHFKKVDRQGTAEADVASRDDVQQWLCTEMGLGLDHQMQAVGDIYRL</sequence>
<evidence type="ECO:0000313" key="3">
    <source>
        <dbReference type="EMBL" id="BEI90178.1"/>
    </source>
</evidence>
<keyword evidence="2" id="KW-0808">Transferase</keyword>